<protein>
    <submittedName>
        <fullName evidence="1">Uncharacterized protein</fullName>
    </submittedName>
</protein>
<dbReference type="EMBL" id="CP023777">
    <property type="protein sequence ID" value="ATL45996.1"/>
    <property type="molecule type" value="Genomic_DNA"/>
</dbReference>
<sequence>MDREICLFCIYCNFLALKLTVSPQNNRRHNNRAIKFWLMIRPFKACCTLAKNELHNKKM</sequence>
<accession>A0A291QPY5</accession>
<organism evidence="1 2">
    <name type="scientific">Chitinophaga caeni</name>
    <dbReference type="NCBI Taxonomy" id="2029983"/>
    <lineage>
        <taxon>Bacteria</taxon>
        <taxon>Pseudomonadati</taxon>
        <taxon>Bacteroidota</taxon>
        <taxon>Chitinophagia</taxon>
        <taxon>Chitinophagales</taxon>
        <taxon>Chitinophagaceae</taxon>
        <taxon>Chitinophaga</taxon>
    </lineage>
</organism>
<gene>
    <name evidence="1" type="ORF">COR50_01805</name>
</gene>
<evidence type="ECO:0000313" key="1">
    <source>
        <dbReference type="EMBL" id="ATL45996.1"/>
    </source>
</evidence>
<evidence type="ECO:0000313" key="2">
    <source>
        <dbReference type="Proteomes" id="UP000220133"/>
    </source>
</evidence>
<keyword evidence="2" id="KW-1185">Reference proteome</keyword>
<dbReference type="AlphaFoldDB" id="A0A291QPY5"/>
<proteinExistence type="predicted"/>
<name>A0A291QPY5_9BACT</name>
<dbReference type="KEGG" id="cbae:COR50_01805"/>
<dbReference type="Proteomes" id="UP000220133">
    <property type="component" value="Chromosome"/>
</dbReference>
<reference evidence="1 2" key="1">
    <citation type="submission" date="2017-10" db="EMBL/GenBank/DDBJ databases">
        <title>Paenichitinophaga pekingensis gen. nov., sp. nov., isolated from activated sludge.</title>
        <authorList>
            <person name="Jin D."/>
            <person name="Kong X."/>
            <person name="Deng Y."/>
            <person name="Bai Z."/>
        </authorList>
    </citation>
    <scope>NUCLEOTIDE SEQUENCE [LARGE SCALE GENOMIC DNA]</scope>
    <source>
        <strain evidence="1 2">13</strain>
    </source>
</reference>